<dbReference type="Pfam" id="PF13400">
    <property type="entry name" value="Tad"/>
    <property type="match status" value="1"/>
</dbReference>
<organism evidence="3 4">
    <name type="scientific">Variovorax boronicumulans</name>
    <dbReference type="NCBI Taxonomy" id="436515"/>
    <lineage>
        <taxon>Bacteria</taxon>
        <taxon>Pseudomonadati</taxon>
        <taxon>Pseudomonadota</taxon>
        <taxon>Betaproteobacteria</taxon>
        <taxon>Burkholderiales</taxon>
        <taxon>Comamonadaceae</taxon>
        <taxon>Variovorax</taxon>
    </lineage>
</organism>
<accession>A0A250DNH2</accession>
<sequence length="429" mass="44679">MKASRSPRRQRGAMIITVALFMLFLLGFMGIALDFGRLFVARTELQTAVDSCALAAANELNGESTAISRAQSAGQTAGNANNVNLQSATWSGQGKLIVADITFRDASYAVTTASASARYAQCTHTQSNIQIWLMKAMGAFSGDYAGNPSTRSVAANAVATRGSAQTTCPIPVLVKPKPGGTAPDYGYVRGEWVTLIRAQNAATGGQIGWANLNGTNSASETRDELSGSDCETRVGDLIGTPGVQASIAEVWNERFGIYKNSGSPSAGRPDYTGYAYTATNWPPRAAGAQPNAYDGSPPPGAPASAQNFVTKRAAFASCDDTGTSLNGCETRTSLSLNSFQKLAAPGNVAGGHRQYGMDRRIVTAPVVDGSSHVIDYLCFLMLQPLQIPMGDTQLEYLGNAGVVSPTSSPCTTSGLPGGSAGPLVPVLVR</sequence>
<gene>
    <name evidence="3" type="ORF">CKY39_21330</name>
</gene>
<keyword evidence="1" id="KW-0812">Transmembrane</keyword>
<keyword evidence="1" id="KW-1133">Transmembrane helix</keyword>
<dbReference type="AlphaFoldDB" id="A0A250DNH2"/>
<evidence type="ECO:0000259" key="2">
    <source>
        <dbReference type="Pfam" id="PF13400"/>
    </source>
</evidence>
<evidence type="ECO:0000313" key="3">
    <source>
        <dbReference type="EMBL" id="ATA55483.1"/>
    </source>
</evidence>
<dbReference type="EMBL" id="CP023284">
    <property type="protein sequence ID" value="ATA55483.1"/>
    <property type="molecule type" value="Genomic_DNA"/>
</dbReference>
<protein>
    <recommendedName>
        <fullName evidence="2">Putative Flp pilus-assembly TadG-like N-terminal domain-containing protein</fullName>
    </recommendedName>
</protein>
<reference evidence="3 4" key="1">
    <citation type="submission" date="2017-09" db="EMBL/GenBank/DDBJ databases">
        <title>The diverse metabolic capabilities of V. boronicumulans make it an excellent choice for continued studies on novel biodegradation.</title>
        <authorList>
            <person name="Sun S."/>
        </authorList>
    </citation>
    <scope>NUCLEOTIDE SEQUENCE [LARGE SCALE GENOMIC DNA]</scope>
    <source>
        <strain evidence="3 4">J1</strain>
    </source>
</reference>
<dbReference type="RefSeq" id="WP_095745841.1">
    <property type="nucleotide sequence ID" value="NZ_CP023284.1"/>
</dbReference>
<evidence type="ECO:0000313" key="4">
    <source>
        <dbReference type="Proteomes" id="UP000217154"/>
    </source>
</evidence>
<feature type="transmembrane region" description="Helical" evidence="1">
    <location>
        <begin position="12"/>
        <end position="33"/>
    </location>
</feature>
<name>A0A250DNH2_9BURK</name>
<dbReference type="Proteomes" id="UP000217154">
    <property type="component" value="Chromosome"/>
</dbReference>
<feature type="domain" description="Putative Flp pilus-assembly TadG-like N-terminal" evidence="2">
    <location>
        <begin position="12"/>
        <end position="58"/>
    </location>
</feature>
<dbReference type="KEGG" id="vbo:CKY39_21330"/>
<evidence type="ECO:0000256" key="1">
    <source>
        <dbReference type="SAM" id="Phobius"/>
    </source>
</evidence>
<dbReference type="InterPro" id="IPR028087">
    <property type="entry name" value="Tad_N"/>
</dbReference>
<keyword evidence="1" id="KW-0472">Membrane</keyword>
<proteinExistence type="predicted"/>